<feature type="modified residue" description="2,3-didehydroalanine (Ser)" evidence="6">
    <location>
        <position position="145"/>
    </location>
</feature>
<comment type="pathway">
    <text evidence="1 6 8">Amino-acid degradation; L-histidine degradation into L-glutamate; N-formimidoyl-L-glutamate from L-histidine: step 1/3.</text>
</comment>
<comment type="catalytic activity">
    <reaction evidence="5 6 8">
        <text>L-histidine = trans-urocanate + NH4(+)</text>
        <dbReference type="Rhea" id="RHEA:21232"/>
        <dbReference type="ChEBI" id="CHEBI:17771"/>
        <dbReference type="ChEBI" id="CHEBI:28938"/>
        <dbReference type="ChEBI" id="CHEBI:57595"/>
        <dbReference type="EC" id="4.3.1.3"/>
    </reaction>
</comment>
<name>A0ABU2WHL6_9GAMM</name>
<keyword evidence="3 6" id="KW-0369">Histidine metabolism</keyword>
<evidence type="ECO:0000256" key="3">
    <source>
        <dbReference type="ARBA" id="ARBA00022808"/>
    </source>
</evidence>
<dbReference type="Pfam" id="PF00221">
    <property type="entry name" value="Lyase_aromatic"/>
    <property type="match status" value="1"/>
</dbReference>
<dbReference type="CDD" id="cd00332">
    <property type="entry name" value="PAL-HAL"/>
    <property type="match status" value="1"/>
</dbReference>
<dbReference type="InterPro" id="IPR022313">
    <property type="entry name" value="Phe/His_NH3-lyase_AS"/>
</dbReference>
<comment type="similarity">
    <text evidence="6 7">Belongs to the PAL/histidase family.</text>
</comment>
<dbReference type="GO" id="GO:0004397">
    <property type="term" value="F:histidine ammonia-lyase activity"/>
    <property type="evidence" value="ECO:0007669"/>
    <property type="project" value="UniProtKB-EC"/>
</dbReference>
<dbReference type="Gene3D" id="1.20.200.10">
    <property type="entry name" value="Fumarase/aspartase (Central domain)"/>
    <property type="match status" value="1"/>
</dbReference>
<reference evidence="10 11" key="1">
    <citation type="submission" date="2023-09" db="EMBL/GenBank/DDBJ databases">
        <authorList>
            <person name="Rey-Velasco X."/>
        </authorList>
    </citation>
    <scope>NUCLEOTIDE SEQUENCE [LARGE SCALE GENOMIC DNA]</scope>
    <source>
        <strain evidence="10 11">W345</strain>
    </source>
</reference>
<dbReference type="InterPro" id="IPR008948">
    <property type="entry name" value="L-Aspartase-like"/>
</dbReference>
<accession>A0ABU2WHL6</accession>
<sequence>MTSLETLVPGQVSLAQLRRIYREAPPLRLADSAWAPIRASRETVDRIVASGRTVYGINTGFGRLAQTSIETARLAELQRNLVLSHSVGVGPALPDALVRLILVTKIVSLSRGCSGVRPDVVEALLRLYRHDVLPIIPSQGSVGASGDLAPLAHLAAALLGVGEVRISGQQRPASEGLAAAGLAPIELASKEGLALLNGTQVSTALALAALFESEDVFGAGLLAGALSLEAIQGSIKPFDPRIHAARGQSGQIEVARVLHGLIAGSTIVESHINCSRVQDPYCIRCQPQVMGAILDQLRQVAAVLQIEANAASDNPLVFADTDEVISGGNFHAEPIAFAADILAFAATEIGSISERRTAMLCDPSLNGGLPAFLVTQGGLNSGFMIAQVTAAALVSECKMMAHPASVDTIPTSASQEDHVSMATHGARRSLTLAGNVAQVVGIEAMAACQGLELHRPLRSTEAVEAVFEDVRGRVAYVDQDRYLQPDLLAMRDWVRDGDKPDSVLALLPSQA</sequence>
<dbReference type="InterPro" id="IPR005921">
    <property type="entry name" value="HutH"/>
</dbReference>
<dbReference type="Proteomes" id="UP001254608">
    <property type="component" value="Unassembled WGS sequence"/>
</dbReference>
<evidence type="ECO:0000256" key="5">
    <source>
        <dbReference type="ARBA" id="ARBA00049269"/>
    </source>
</evidence>
<evidence type="ECO:0000256" key="6">
    <source>
        <dbReference type="HAMAP-Rule" id="MF_00229"/>
    </source>
</evidence>
<dbReference type="NCBIfam" id="TIGR01225">
    <property type="entry name" value="hutH"/>
    <property type="match status" value="1"/>
</dbReference>
<evidence type="ECO:0000256" key="8">
    <source>
        <dbReference type="RuleBase" id="RU004479"/>
    </source>
</evidence>
<evidence type="ECO:0000256" key="1">
    <source>
        <dbReference type="ARBA" id="ARBA00005113"/>
    </source>
</evidence>
<evidence type="ECO:0000256" key="7">
    <source>
        <dbReference type="RuleBase" id="RU003954"/>
    </source>
</evidence>
<evidence type="ECO:0000313" key="11">
    <source>
        <dbReference type="Proteomes" id="UP001254608"/>
    </source>
</evidence>
<organism evidence="10 11">
    <name type="scientific">Banduia mediterranea</name>
    <dbReference type="NCBI Taxonomy" id="3075609"/>
    <lineage>
        <taxon>Bacteria</taxon>
        <taxon>Pseudomonadati</taxon>
        <taxon>Pseudomonadota</taxon>
        <taxon>Gammaproteobacteria</taxon>
        <taxon>Nevskiales</taxon>
        <taxon>Algiphilaceae</taxon>
        <taxon>Banduia</taxon>
    </lineage>
</organism>
<proteinExistence type="inferred from homology"/>
<dbReference type="InterPro" id="IPR024083">
    <property type="entry name" value="Fumarase/histidase_N"/>
</dbReference>
<protein>
    <recommendedName>
        <fullName evidence="2 6">Histidine ammonia-lyase</fullName>
        <shortName evidence="6">Histidase</shortName>
        <ecNumber evidence="2 6">4.3.1.3</ecNumber>
    </recommendedName>
</protein>
<evidence type="ECO:0000256" key="2">
    <source>
        <dbReference type="ARBA" id="ARBA00012994"/>
    </source>
</evidence>
<feature type="cross-link" description="5-imidazolinone (Ala-Gly)" evidence="6">
    <location>
        <begin position="144"/>
        <end position="146"/>
    </location>
</feature>
<dbReference type="InterPro" id="IPR001106">
    <property type="entry name" value="Aromatic_Lyase"/>
</dbReference>
<dbReference type="SUPFAM" id="SSF48557">
    <property type="entry name" value="L-aspartase-like"/>
    <property type="match status" value="1"/>
</dbReference>
<dbReference type="Gene3D" id="1.10.275.10">
    <property type="entry name" value="Fumarase/aspartase (N-terminal domain)"/>
    <property type="match status" value="1"/>
</dbReference>
<evidence type="ECO:0000313" key="10">
    <source>
        <dbReference type="EMBL" id="MDT0497023.1"/>
    </source>
</evidence>
<evidence type="ECO:0000256" key="4">
    <source>
        <dbReference type="ARBA" id="ARBA00023239"/>
    </source>
</evidence>
<dbReference type="PROSITE" id="PS00488">
    <property type="entry name" value="PAL_HISTIDASE"/>
    <property type="match status" value="1"/>
</dbReference>
<comment type="subcellular location">
    <subcellularLocation>
        <location evidence="6 9">Cytoplasm</location>
    </subcellularLocation>
</comment>
<dbReference type="HAMAP" id="MF_00229">
    <property type="entry name" value="His_ammonia_lyase"/>
    <property type="match status" value="1"/>
</dbReference>
<evidence type="ECO:0000256" key="9">
    <source>
        <dbReference type="RuleBase" id="RU004480"/>
    </source>
</evidence>
<dbReference type="EC" id="4.3.1.3" evidence="2 6"/>
<dbReference type="PANTHER" id="PTHR10362">
    <property type="entry name" value="HISTIDINE AMMONIA-LYASE"/>
    <property type="match status" value="1"/>
</dbReference>
<gene>
    <name evidence="6 10" type="primary">hutH</name>
    <name evidence="10" type="ORF">RM530_06540</name>
</gene>
<keyword evidence="6" id="KW-0963">Cytoplasm</keyword>
<dbReference type="RefSeq" id="WP_311364417.1">
    <property type="nucleotide sequence ID" value="NZ_JAVRIC010000007.1"/>
</dbReference>
<keyword evidence="11" id="KW-1185">Reference proteome</keyword>
<dbReference type="EMBL" id="JAVRIC010000007">
    <property type="protein sequence ID" value="MDT0497023.1"/>
    <property type="molecule type" value="Genomic_DNA"/>
</dbReference>
<comment type="PTM">
    <text evidence="6">Contains an active site 4-methylidene-imidazol-5-one (MIO), which is formed autocatalytically by cyclization and dehydration of residues Ala-Ser-Gly.</text>
</comment>
<dbReference type="NCBIfam" id="NF006871">
    <property type="entry name" value="PRK09367.1"/>
    <property type="match status" value="1"/>
</dbReference>
<keyword evidence="4 6" id="KW-0456">Lyase</keyword>
<comment type="caution">
    <text evidence="10">The sequence shown here is derived from an EMBL/GenBank/DDBJ whole genome shotgun (WGS) entry which is preliminary data.</text>
</comment>